<sequence length="180" mass="20534">MNRHQARKAIMTAASQLFYKQGYSNTGINQIIDEAKIAKATLYKHFQSKEDLLIAYLEETGVTTMEGLNKASQKGKTPLDKILAIFDHLLELVGRTDFCGCNFLNIVYEMPDGEERIRLQIKKQKDDVRELFCSILGSSEEKEELANEIYTLFEGALIAHKIHKEIWPLVSAKNSIRKLI</sequence>
<dbReference type="PANTHER" id="PTHR47506">
    <property type="entry name" value="TRANSCRIPTIONAL REGULATORY PROTEIN"/>
    <property type="match status" value="1"/>
</dbReference>
<keyword evidence="2 4" id="KW-0238">DNA-binding</keyword>
<dbReference type="GO" id="GO:0003677">
    <property type="term" value="F:DNA binding"/>
    <property type="evidence" value="ECO:0007669"/>
    <property type="project" value="UniProtKB-UniRule"/>
</dbReference>
<evidence type="ECO:0000313" key="7">
    <source>
        <dbReference type="Proteomes" id="UP000192610"/>
    </source>
</evidence>
<dbReference type="PANTHER" id="PTHR47506:SF3">
    <property type="entry name" value="HTH-TYPE TRANSCRIPTIONAL REGULATOR LMRA"/>
    <property type="match status" value="1"/>
</dbReference>
<name>A0A1V9E1F1_9BACT</name>
<dbReference type="RefSeq" id="WP_081204456.1">
    <property type="nucleotide sequence ID" value="NZ_FOCZ01000003.1"/>
</dbReference>
<dbReference type="InterPro" id="IPR011075">
    <property type="entry name" value="TetR_C"/>
</dbReference>
<feature type="DNA-binding region" description="H-T-H motif" evidence="4">
    <location>
        <begin position="27"/>
        <end position="46"/>
    </location>
</feature>
<dbReference type="PROSITE" id="PS50977">
    <property type="entry name" value="HTH_TETR_2"/>
    <property type="match status" value="1"/>
</dbReference>
<dbReference type="AlphaFoldDB" id="A0A1V9E1F1"/>
<dbReference type="InterPro" id="IPR009057">
    <property type="entry name" value="Homeodomain-like_sf"/>
</dbReference>
<gene>
    <name evidence="6" type="ORF">A4H97_17195</name>
</gene>
<dbReference type="InterPro" id="IPR001647">
    <property type="entry name" value="HTH_TetR"/>
</dbReference>
<dbReference type="Gene3D" id="1.10.357.10">
    <property type="entry name" value="Tetracycline Repressor, domain 2"/>
    <property type="match status" value="1"/>
</dbReference>
<proteinExistence type="predicted"/>
<dbReference type="InterPro" id="IPR036271">
    <property type="entry name" value="Tet_transcr_reg_TetR-rel_C_sf"/>
</dbReference>
<dbReference type="SUPFAM" id="SSF48498">
    <property type="entry name" value="Tetracyclin repressor-like, C-terminal domain"/>
    <property type="match status" value="1"/>
</dbReference>
<keyword evidence="3" id="KW-0804">Transcription</keyword>
<evidence type="ECO:0000256" key="4">
    <source>
        <dbReference type="PROSITE-ProRule" id="PRU00335"/>
    </source>
</evidence>
<evidence type="ECO:0000256" key="2">
    <source>
        <dbReference type="ARBA" id="ARBA00023125"/>
    </source>
</evidence>
<accession>A0A1V9E1F1</accession>
<evidence type="ECO:0000256" key="1">
    <source>
        <dbReference type="ARBA" id="ARBA00023015"/>
    </source>
</evidence>
<protein>
    <recommendedName>
        <fullName evidence="5">HTH tetR-type domain-containing protein</fullName>
    </recommendedName>
</protein>
<keyword evidence="1" id="KW-0805">Transcription regulation</keyword>
<keyword evidence="7" id="KW-1185">Reference proteome</keyword>
<dbReference type="EMBL" id="LVXG01000078">
    <property type="protein sequence ID" value="OQP39953.1"/>
    <property type="molecule type" value="Genomic_DNA"/>
</dbReference>
<dbReference type="STRING" id="354355.SAMN05660816_02183"/>
<dbReference type="Proteomes" id="UP000192610">
    <property type="component" value="Unassembled WGS sequence"/>
</dbReference>
<dbReference type="Pfam" id="PF16925">
    <property type="entry name" value="TetR_C_13"/>
    <property type="match status" value="1"/>
</dbReference>
<feature type="domain" description="HTH tetR-type" evidence="5">
    <location>
        <begin position="4"/>
        <end position="64"/>
    </location>
</feature>
<dbReference type="Pfam" id="PF00440">
    <property type="entry name" value="TetR_N"/>
    <property type="match status" value="1"/>
</dbReference>
<dbReference type="PRINTS" id="PR00455">
    <property type="entry name" value="HTHTETR"/>
</dbReference>
<reference evidence="7" key="1">
    <citation type="submission" date="2016-04" db="EMBL/GenBank/DDBJ databases">
        <authorList>
            <person name="Chen L."/>
            <person name="Zhuang W."/>
            <person name="Wang G."/>
        </authorList>
    </citation>
    <scope>NUCLEOTIDE SEQUENCE [LARGE SCALE GENOMIC DNA]</scope>
    <source>
        <strain evidence="7">17621</strain>
    </source>
</reference>
<organism evidence="6 7">
    <name type="scientific">Niastella yeongjuensis</name>
    <dbReference type="NCBI Taxonomy" id="354355"/>
    <lineage>
        <taxon>Bacteria</taxon>
        <taxon>Pseudomonadati</taxon>
        <taxon>Bacteroidota</taxon>
        <taxon>Chitinophagia</taxon>
        <taxon>Chitinophagales</taxon>
        <taxon>Chitinophagaceae</taxon>
        <taxon>Niastella</taxon>
    </lineage>
</organism>
<evidence type="ECO:0000313" key="6">
    <source>
        <dbReference type="EMBL" id="OQP39953.1"/>
    </source>
</evidence>
<dbReference type="SUPFAM" id="SSF46689">
    <property type="entry name" value="Homeodomain-like"/>
    <property type="match status" value="1"/>
</dbReference>
<evidence type="ECO:0000256" key="3">
    <source>
        <dbReference type="ARBA" id="ARBA00023163"/>
    </source>
</evidence>
<evidence type="ECO:0000259" key="5">
    <source>
        <dbReference type="PROSITE" id="PS50977"/>
    </source>
</evidence>
<comment type="caution">
    <text evidence="6">The sequence shown here is derived from an EMBL/GenBank/DDBJ whole genome shotgun (WGS) entry which is preliminary data.</text>
</comment>
<dbReference type="OrthoDB" id="9787680at2"/>